<keyword evidence="1" id="KW-0472">Membrane</keyword>
<dbReference type="Proteomes" id="UP001241926">
    <property type="component" value="Unassembled WGS sequence"/>
</dbReference>
<accession>A0ABT7IU48</accession>
<sequence length="74" mass="8172">MTALDRRGNRTCNVLLFPVVAAVFLLFPGYTAERVLVAGGIWLVLLVLFLAGLGITRRRRAVHLVRLADAGVRR</sequence>
<feature type="transmembrane region" description="Helical" evidence="1">
    <location>
        <begin position="12"/>
        <end position="30"/>
    </location>
</feature>
<reference evidence="2 3" key="1">
    <citation type="submission" date="2023-05" db="EMBL/GenBank/DDBJ databases">
        <title>Streptomyces fuscus sp. nov., a brown-black pigment producing actinomyces isolated from dry sand of Sea duck farm.</title>
        <authorList>
            <person name="Xie J."/>
            <person name="Shen N."/>
        </authorList>
    </citation>
    <scope>NUCLEOTIDE SEQUENCE [LARGE SCALE GENOMIC DNA]</scope>
    <source>
        <strain evidence="2 3">GXMU-J15</strain>
    </source>
</reference>
<dbReference type="RefSeq" id="WP_261719619.1">
    <property type="nucleotide sequence ID" value="NZ_JASJUS010000003.1"/>
</dbReference>
<feature type="transmembrane region" description="Helical" evidence="1">
    <location>
        <begin position="36"/>
        <end position="56"/>
    </location>
</feature>
<gene>
    <name evidence="2" type="ORF">QNN03_04470</name>
</gene>
<evidence type="ECO:0000256" key="1">
    <source>
        <dbReference type="SAM" id="Phobius"/>
    </source>
</evidence>
<comment type="caution">
    <text evidence="2">The sequence shown here is derived from an EMBL/GenBank/DDBJ whole genome shotgun (WGS) entry which is preliminary data.</text>
</comment>
<keyword evidence="1" id="KW-1133">Transmembrane helix</keyword>
<keyword evidence="1" id="KW-0812">Transmembrane</keyword>
<evidence type="ECO:0000313" key="3">
    <source>
        <dbReference type="Proteomes" id="UP001241926"/>
    </source>
</evidence>
<dbReference type="EMBL" id="JASJUS010000003">
    <property type="protein sequence ID" value="MDL2075686.1"/>
    <property type="molecule type" value="Genomic_DNA"/>
</dbReference>
<protein>
    <submittedName>
        <fullName evidence="2">Uncharacterized protein</fullName>
    </submittedName>
</protein>
<proteinExistence type="predicted"/>
<name>A0ABT7IU48_9ACTN</name>
<organism evidence="2 3">
    <name type="scientific">Streptomyces fuscus</name>
    <dbReference type="NCBI Taxonomy" id="3048495"/>
    <lineage>
        <taxon>Bacteria</taxon>
        <taxon>Bacillati</taxon>
        <taxon>Actinomycetota</taxon>
        <taxon>Actinomycetes</taxon>
        <taxon>Kitasatosporales</taxon>
        <taxon>Streptomycetaceae</taxon>
        <taxon>Streptomyces</taxon>
    </lineage>
</organism>
<keyword evidence="3" id="KW-1185">Reference proteome</keyword>
<evidence type="ECO:0000313" key="2">
    <source>
        <dbReference type="EMBL" id="MDL2075686.1"/>
    </source>
</evidence>